<dbReference type="Gramene" id="OGLUM07G12140.1">
    <property type="protein sequence ID" value="OGLUM07G12140.1"/>
    <property type="gene ID" value="OGLUM07G12140"/>
</dbReference>
<evidence type="ECO:0000313" key="8">
    <source>
        <dbReference type="Proteomes" id="UP000026961"/>
    </source>
</evidence>
<dbReference type="GO" id="GO:0043531">
    <property type="term" value="F:ADP binding"/>
    <property type="evidence" value="ECO:0007669"/>
    <property type="project" value="InterPro"/>
</dbReference>
<evidence type="ECO:0000256" key="3">
    <source>
        <dbReference type="SAM" id="MobiDB-lite"/>
    </source>
</evidence>
<dbReference type="Pfam" id="PF00931">
    <property type="entry name" value="NB-ARC"/>
    <property type="match status" value="1"/>
</dbReference>
<feature type="domain" description="Disease resistance protein winged helix" evidence="5">
    <location>
        <begin position="422"/>
        <end position="492"/>
    </location>
</feature>
<reference evidence="7" key="2">
    <citation type="submission" date="2018-05" db="EMBL/GenBank/DDBJ databases">
        <title>OgluRS3 (Oryza glumaepatula Reference Sequence Version 3).</title>
        <authorList>
            <person name="Zhang J."/>
            <person name="Kudrna D."/>
            <person name="Lee S."/>
            <person name="Talag J."/>
            <person name="Welchert J."/>
            <person name="Wing R.A."/>
        </authorList>
    </citation>
    <scope>NUCLEOTIDE SEQUENCE [LARGE SCALE GENOMIC DNA]</scope>
</reference>
<dbReference type="Gene3D" id="3.40.50.300">
    <property type="entry name" value="P-loop containing nucleotide triphosphate hydrolases"/>
    <property type="match status" value="1"/>
</dbReference>
<feature type="region of interest" description="Disordered" evidence="3">
    <location>
        <begin position="124"/>
        <end position="160"/>
    </location>
</feature>
<evidence type="ECO:0000259" key="5">
    <source>
        <dbReference type="Pfam" id="PF23559"/>
    </source>
</evidence>
<evidence type="ECO:0000256" key="1">
    <source>
        <dbReference type="ARBA" id="ARBA00022737"/>
    </source>
</evidence>
<dbReference type="PANTHER" id="PTHR23155">
    <property type="entry name" value="DISEASE RESISTANCE PROTEIN RP"/>
    <property type="match status" value="1"/>
</dbReference>
<evidence type="ECO:0000259" key="6">
    <source>
        <dbReference type="Pfam" id="PF23598"/>
    </source>
</evidence>
<organism evidence="7">
    <name type="scientific">Oryza glumipatula</name>
    <dbReference type="NCBI Taxonomy" id="40148"/>
    <lineage>
        <taxon>Eukaryota</taxon>
        <taxon>Viridiplantae</taxon>
        <taxon>Streptophyta</taxon>
        <taxon>Embryophyta</taxon>
        <taxon>Tracheophyta</taxon>
        <taxon>Spermatophyta</taxon>
        <taxon>Magnoliopsida</taxon>
        <taxon>Liliopsida</taxon>
        <taxon>Poales</taxon>
        <taxon>Poaceae</taxon>
        <taxon>BOP clade</taxon>
        <taxon>Oryzoideae</taxon>
        <taxon>Oryzeae</taxon>
        <taxon>Oryzinae</taxon>
        <taxon>Oryza</taxon>
    </lineage>
</organism>
<dbReference type="InterPro" id="IPR044974">
    <property type="entry name" value="Disease_R_plants"/>
</dbReference>
<protein>
    <submittedName>
        <fullName evidence="7">Uncharacterized protein</fullName>
    </submittedName>
</protein>
<dbReference type="GO" id="GO:0098542">
    <property type="term" value="P:defense response to other organism"/>
    <property type="evidence" value="ECO:0007669"/>
    <property type="project" value="TreeGrafter"/>
</dbReference>
<reference evidence="7" key="1">
    <citation type="submission" date="2015-04" db="UniProtKB">
        <authorList>
            <consortium name="EnsemblPlants"/>
        </authorList>
    </citation>
    <scope>IDENTIFICATION</scope>
</reference>
<dbReference type="Proteomes" id="UP000026961">
    <property type="component" value="Chromosome 7"/>
</dbReference>
<dbReference type="STRING" id="40148.A0A0E0AJ63"/>
<keyword evidence="1" id="KW-0677">Repeat</keyword>
<evidence type="ECO:0000256" key="2">
    <source>
        <dbReference type="ARBA" id="ARBA00022821"/>
    </source>
</evidence>
<dbReference type="InterPro" id="IPR055414">
    <property type="entry name" value="LRR_R13L4/SHOC2-like"/>
</dbReference>
<dbReference type="Gene3D" id="1.10.8.430">
    <property type="entry name" value="Helical domain of apoptotic protease-activating factors"/>
    <property type="match status" value="1"/>
</dbReference>
<dbReference type="Gene3D" id="1.10.10.10">
    <property type="entry name" value="Winged helix-like DNA-binding domain superfamily/Winged helix DNA-binding domain"/>
    <property type="match status" value="1"/>
</dbReference>
<dbReference type="SUPFAM" id="SSF52058">
    <property type="entry name" value="L domain-like"/>
    <property type="match status" value="1"/>
</dbReference>
<dbReference type="InterPro" id="IPR058922">
    <property type="entry name" value="WHD_DRP"/>
</dbReference>
<dbReference type="InterPro" id="IPR032675">
    <property type="entry name" value="LRR_dom_sf"/>
</dbReference>
<evidence type="ECO:0000259" key="4">
    <source>
        <dbReference type="Pfam" id="PF00931"/>
    </source>
</evidence>
<keyword evidence="2" id="KW-0611">Plant defense</keyword>
<dbReference type="InterPro" id="IPR042197">
    <property type="entry name" value="Apaf_helical"/>
</dbReference>
<dbReference type="Pfam" id="PF23559">
    <property type="entry name" value="WHD_DRP"/>
    <property type="match status" value="1"/>
</dbReference>
<dbReference type="Gene3D" id="3.80.10.10">
    <property type="entry name" value="Ribonuclease Inhibitor"/>
    <property type="match status" value="2"/>
</dbReference>
<dbReference type="EnsemblPlants" id="OGLUM07G12140.1">
    <property type="protein sequence ID" value="OGLUM07G12140.1"/>
    <property type="gene ID" value="OGLUM07G12140"/>
</dbReference>
<dbReference type="InterPro" id="IPR027417">
    <property type="entry name" value="P-loop_NTPase"/>
</dbReference>
<dbReference type="InterPro" id="IPR036388">
    <property type="entry name" value="WH-like_DNA-bd_sf"/>
</dbReference>
<evidence type="ECO:0000313" key="7">
    <source>
        <dbReference type="EnsemblPlants" id="OGLUM07G12140.1"/>
    </source>
</evidence>
<dbReference type="InterPro" id="IPR002182">
    <property type="entry name" value="NB-ARC"/>
</dbReference>
<feature type="domain" description="Disease resistance R13L4/SHOC-2-like LRR" evidence="6">
    <location>
        <begin position="553"/>
        <end position="913"/>
    </location>
</feature>
<name>A0A0E0AJ63_9ORYZ</name>
<sequence>MEGGAVIPLLLRLSRTLGQKIVVVIQENKMLHGQVKRSLESISREMVMAATDIESSNDMTRAGPAHEAKIVLLKELAMDIEDFIDLNRVPTEQSGFFHNVIGLDPRPEIVESLNKFKDGIQRVRDWKPDDGAGSSQQLGEGDRRGAATWPAPDHHPDFDKSSRDELLRWLLPAPEGQPQELKVISIVGCRGIGKTALARAVYQACEYDFISWVVASECSNSEDLVRKVLEHNSGSTSRIEQPSLREFLQDKRYLVVIDDMSDADVWRDIKDEFPQNGKSSRIIVTTSIHSVAAECSRGRSFVYAMQGLGETESGEIFWEKIGESERSSTALKNALGDIIKKCGGLPLALISAARYLRKKGQVECFLTGGLTTELCWRVSRELGDKILQGQETEFVRINRALLQCYKHLPDYTHRNCLLYASVFPKGHPIRSKALIRRLIAEGLVAAHSTLTEEEVVTGCLHQLIDRSIAEPLVINNAEVANFRVYSIMLEFIICKAISENFVALVQKGDSEKTVCNRGSKGPILHIKVRRLSVQDGSEEAVKKVKKDIELCYMRSLTVCQSDFVNILGIKVCKLLRVLDLGGCKGVNNIVAGVICKLQCLKYLSLRGTDVDNLPPQIRELKTLETLDIRQTCVKTLHLEVIKLPLLAHLFGQFELPSNGITVEMSTRSKLQTLAGVCIRQGEDKSFENIILHARNLRKVKIYQTSTSDLSDIFHRNKMARLSSAGLLQLGSKPLSVSIDSTDLSTEFVSYLKAPSAITSIKLRGNLQNLPAAATLKHLVGLHKLTLISTGLSVEALSALQNLHYLQYLKLKEDISGCRWWEGGTFVVHRGGFPSLTRLCFEAPKLPQIIFQRGSMQTLTILELLSTTFSSQTCDDQYESWFGVQGILHLGNLNEVILHYSTDNAKMQDWKEAALWHENKPSVKRQPQPQ</sequence>
<keyword evidence="8" id="KW-1185">Reference proteome</keyword>
<dbReference type="AlphaFoldDB" id="A0A0E0AJ63"/>
<accession>A0A0E0AJ63</accession>
<dbReference type="Pfam" id="PF23598">
    <property type="entry name" value="LRR_14"/>
    <property type="match status" value="1"/>
</dbReference>
<proteinExistence type="predicted"/>
<dbReference type="PANTHER" id="PTHR23155:SF1227">
    <property type="entry name" value="OS11G0462500 PROTEIN"/>
    <property type="match status" value="1"/>
</dbReference>
<dbReference type="SUPFAM" id="SSF52540">
    <property type="entry name" value="P-loop containing nucleoside triphosphate hydrolases"/>
    <property type="match status" value="1"/>
</dbReference>
<dbReference type="eggNOG" id="KOG4658">
    <property type="taxonomic scope" value="Eukaryota"/>
</dbReference>
<dbReference type="PRINTS" id="PR00364">
    <property type="entry name" value="DISEASERSIST"/>
</dbReference>
<dbReference type="HOGENOM" id="CLU_000837_25_2_1"/>
<feature type="domain" description="NB-ARC" evidence="4">
    <location>
        <begin position="179"/>
        <end position="323"/>
    </location>
</feature>